<dbReference type="Pfam" id="PF00027">
    <property type="entry name" value="cNMP_binding"/>
    <property type="match status" value="1"/>
</dbReference>
<sequence>MTHICELKSEKEMGRSSKTKSCFKNLQRLITISAENPHRVRCFRSDVSVREEQQRHLNTNYHIIHPFSKFRAWYDAWLIILYTSVLITKPMDAGFFGDKYRHMIYYKAYTIFFDILSWIDIGVIFLTGFVIDQSRTVELRPSKIAKNYVSSIFFICDVLSSLPICALYYDYTTIPQDNPWVCGLVSIFSMFKIIRLFSLIACIHRVARYFEIKATGALFQCDSFIISALIVHWMACFQFLVPRLTRAYFSSEPERNLRQWMLDNGFLNATMGSRYSHGIFRSSAYILGIRFQSHNTMLPEDYVVAIFTYIIGKVWIGFMWIVLAMSILNSRSMETKFMEMINQVDEYMRQRQFPLNLKDRISQYYAFKYQRVYCKEKSIRDLLTDNIKTDINIHACKSLLANVALFSELTHLEVSQIVRYLIPEIYLPNDIIIQCGTHGDSMYFLSSGTVAVYTRSGKEICHMQDGAYFGEISLILKGETRTATVRAIEETQVYRLNRKDFEKTLLKNKEVLKKIMKHAEKKTKGNH</sequence>
<feature type="transmembrane region" description="Helical" evidence="1">
    <location>
        <begin position="108"/>
        <end position="131"/>
    </location>
</feature>
<dbReference type="Gene3D" id="2.60.120.10">
    <property type="entry name" value="Jelly Rolls"/>
    <property type="match status" value="1"/>
</dbReference>
<keyword evidence="1" id="KW-1133">Transmembrane helix</keyword>
<dbReference type="InterPro" id="IPR018488">
    <property type="entry name" value="cNMP-bd_CS"/>
</dbReference>
<evidence type="ECO:0000313" key="4">
    <source>
        <dbReference type="Proteomes" id="UP001162156"/>
    </source>
</evidence>
<feature type="transmembrane region" description="Helical" evidence="1">
    <location>
        <begin position="72"/>
        <end position="88"/>
    </location>
</feature>
<dbReference type="AlphaFoldDB" id="A0AAV8ZPC9"/>
<dbReference type="PROSITE" id="PS50042">
    <property type="entry name" value="CNMP_BINDING_3"/>
    <property type="match status" value="1"/>
</dbReference>
<feature type="transmembrane region" description="Helical" evidence="1">
    <location>
        <begin position="224"/>
        <end position="241"/>
    </location>
</feature>
<protein>
    <recommendedName>
        <fullName evidence="2">Cyclic nucleotide-binding domain-containing protein</fullName>
    </recommendedName>
</protein>
<keyword evidence="4" id="KW-1185">Reference proteome</keyword>
<feature type="transmembrane region" description="Helical" evidence="1">
    <location>
        <begin position="183"/>
        <end position="203"/>
    </location>
</feature>
<dbReference type="GO" id="GO:0098855">
    <property type="term" value="C:HCN channel complex"/>
    <property type="evidence" value="ECO:0007669"/>
    <property type="project" value="TreeGrafter"/>
</dbReference>
<dbReference type="InterPro" id="IPR018490">
    <property type="entry name" value="cNMP-bd_dom_sf"/>
</dbReference>
<dbReference type="GO" id="GO:0005249">
    <property type="term" value="F:voltage-gated potassium channel activity"/>
    <property type="evidence" value="ECO:0007669"/>
    <property type="project" value="TreeGrafter"/>
</dbReference>
<organism evidence="3 4">
    <name type="scientific">Rhamnusium bicolor</name>
    <dbReference type="NCBI Taxonomy" id="1586634"/>
    <lineage>
        <taxon>Eukaryota</taxon>
        <taxon>Metazoa</taxon>
        <taxon>Ecdysozoa</taxon>
        <taxon>Arthropoda</taxon>
        <taxon>Hexapoda</taxon>
        <taxon>Insecta</taxon>
        <taxon>Pterygota</taxon>
        <taxon>Neoptera</taxon>
        <taxon>Endopterygota</taxon>
        <taxon>Coleoptera</taxon>
        <taxon>Polyphaga</taxon>
        <taxon>Cucujiformia</taxon>
        <taxon>Chrysomeloidea</taxon>
        <taxon>Cerambycidae</taxon>
        <taxon>Lepturinae</taxon>
        <taxon>Rhagiini</taxon>
        <taxon>Rhamnusium</taxon>
    </lineage>
</organism>
<dbReference type="EMBL" id="JANEYF010000847">
    <property type="protein sequence ID" value="KAJ8967626.1"/>
    <property type="molecule type" value="Genomic_DNA"/>
</dbReference>
<feature type="transmembrane region" description="Helical" evidence="1">
    <location>
        <begin position="152"/>
        <end position="171"/>
    </location>
</feature>
<dbReference type="InterPro" id="IPR014710">
    <property type="entry name" value="RmlC-like_jellyroll"/>
</dbReference>
<dbReference type="SUPFAM" id="SSF51206">
    <property type="entry name" value="cAMP-binding domain-like"/>
    <property type="match status" value="1"/>
</dbReference>
<reference evidence="3" key="1">
    <citation type="journal article" date="2023" name="Insect Mol. Biol.">
        <title>Genome sequencing provides insights into the evolution of gene families encoding plant cell wall-degrading enzymes in longhorned beetles.</title>
        <authorList>
            <person name="Shin N.R."/>
            <person name="Okamura Y."/>
            <person name="Kirsch R."/>
            <person name="Pauchet Y."/>
        </authorList>
    </citation>
    <scope>NUCLEOTIDE SEQUENCE</scope>
    <source>
        <strain evidence="3">RBIC_L_NR</strain>
    </source>
</reference>
<proteinExistence type="predicted"/>
<dbReference type="GO" id="GO:0003254">
    <property type="term" value="P:regulation of membrane depolarization"/>
    <property type="evidence" value="ECO:0007669"/>
    <property type="project" value="TreeGrafter"/>
</dbReference>
<dbReference type="InterPro" id="IPR000595">
    <property type="entry name" value="cNMP-bd_dom"/>
</dbReference>
<comment type="caution">
    <text evidence="3">The sequence shown here is derived from an EMBL/GenBank/DDBJ whole genome shotgun (WGS) entry which is preliminary data.</text>
</comment>
<dbReference type="InterPro" id="IPR051413">
    <property type="entry name" value="K/Na_HCN_channel"/>
</dbReference>
<dbReference type="PROSITE" id="PS00889">
    <property type="entry name" value="CNMP_BINDING_2"/>
    <property type="match status" value="1"/>
</dbReference>
<dbReference type="CDD" id="cd00038">
    <property type="entry name" value="CAP_ED"/>
    <property type="match status" value="1"/>
</dbReference>
<name>A0AAV8ZPC9_9CUCU</name>
<dbReference type="GO" id="GO:0035725">
    <property type="term" value="P:sodium ion transmembrane transport"/>
    <property type="evidence" value="ECO:0007669"/>
    <property type="project" value="TreeGrafter"/>
</dbReference>
<evidence type="ECO:0000313" key="3">
    <source>
        <dbReference type="EMBL" id="KAJ8967626.1"/>
    </source>
</evidence>
<dbReference type="PROSITE" id="PS00888">
    <property type="entry name" value="CNMP_BINDING_1"/>
    <property type="match status" value="1"/>
</dbReference>
<dbReference type="PANTHER" id="PTHR45689">
    <property type="entry name" value="I[[H]] CHANNEL, ISOFORM E"/>
    <property type="match status" value="1"/>
</dbReference>
<dbReference type="Gene3D" id="1.10.287.630">
    <property type="entry name" value="Helix hairpin bin"/>
    <property type="match status" value="1"/>
</dbReference>
<evidence type="ECO:0000259" key="2">
    <source>
        <dbReference type="PROSITE" id="PS50042"/>
    </source>
</evidence>
<accession>A0AAV8ZPC9</accession>
<keyword evidence="1" id="KW-0812">Transmembrane</keyword>
<dbReference type="PANTHER" id="PTHR45689:SF14">
    <property type="entry name" value="CYCLIC NUCLEOTIDE-GATED CATION CHANNEL SUBUNIT A-LIKE PROTEIN"/>
    <property type="match status" value="1"/>
</dbReference>
<gene>
    <name evidence="3" type="ORF">NQ314_002745</name>
</gene>
<dbReference type="PRINTS" id="PR00103">
    <property type="entry name" value="CAMPKINASE"/>
</dbReference>
<keyword evidence="1" id="KW-0472">Membrane</keyword>
<feature type="domain" description="Cyclic nucleotide-binding" evidence="2">
    <location>
        <begin position="405"/>
        <end position="522"/>
    </location>
</feature>
<evidence type="ECO:0000256" key="1">
    <source>
        <dbReference type="SAM" id="Phobius"/>
    </source>
</evidence>
<dbReference type="SMART" id="SM00100">
    <property type="entry name" value="cNMP"/>
    <property type="match status" value="1"/>
</dbReference>
<dbReference type="Proteomes" id="UP001162156">
    <property type="component" value="Unassembled WGS sequence"/>
</dbReference>
<feature type="transmembrane region" description="Helical" evidence="1">
    <location>
        <begin position="302"/>
        <end position="328"/>
    </location>
</feature>